<protein>
    <submittedName>
        <fullName evidence="1">Uncharacterized protein</fullName>
    </submittedName>
</protein>
<dbReference type="Proteomes" id="UP001163324">
    <property type="component" value="Chromosome 6"/>
</dbReference>
<accession>A0ACC0UW91</accession>
<name>A0ACC0UW91_9HYPO</name>
<proteinExistence type="predicted"/>
<reference evidence="1" key="1">
    <citation type="submission" date="2022-10" db="EMBL/GenBank/DDBJ databases">
        <title>Complete Genome of Trichothecium roseum strain YXFP-22015, a Plant Pathogen Isolated from Citrus.</title>
        <authorList>
            <person name="Wang Y."/>
            <person name="Zhu L."/>
        </authorList>
    </citation>
    <scope>NUCLEOTIDE SEQUENCE</scope>
    <source>
        <strain evidence="1">YXFP-22015</strain>
    </source>
</reference>
<gene>
    <name evidence="1" type="ORF">N3K66_006351</name>
</gene>
<dbReference type="EMBL" id="CM047945">
    <property type="protein sequence ID" value="KAI9897991.1"/>
    <property type="molecule type" value="Genomic_DNA"/>
</dbReference>
<evidence type="ECO:0000313" key="2">
    <source>
        <dbReference type="Proteomes" id="UP001163324"/>
    </source>
</evidence>
<comment type="caution">
    <text evidence="1">The sequence shown here is derived from an EMBL/GenBank/DDBJ whole genome shotgun (WGS) entry which is preliminary data.</text>
</comment>
<sequence>MAPKHTKAKKKKTSAPSRSSAPAAANPPALNDNHPPATNGDGGGKADESHQLTESEQCRQDVLELDSEFFQWLLNTPLEEDAGPPLLSEASPVGDICRIIEKAVQRRLDDREQQMSRAWVQKMSLMNDLRKRITFVVDSIGQWEKIPQGVISQSDVSSAVDKVIKQRLATALCNPMQTLLDMAEADLRDRMAETMSTLKAQIIEKCRQELNDEMDEFAQYEVRGRVALAAKVALDKAMMDWKQTTVEEEQKKKEAKGEEKKEENGKESEKDEKL</sequence>
<organism evidence="1 2">
    <name type="scientific">Trichothecium roseum</name>
    <dbReference type="NCBI Taxonomy" id="47278"/>
    <lineage>
        <taxon>Eukaryota</taxon>
        <taxon>Fungi</taxon>
        <taxon>Dikarya</taxon>
        <taxon>Ascomycota</taxon>
        <taxon>Pezizomycotina</taxon>
        <taxon>Sordariomycetes</taxon>
        <taxon>Hypocreomycetidae</taxon>
        <taxon>Hypocreales</taxon>
        <taxon>Hypocreales incertae sedis</taxon>
        <taxon>Trichothecium</taxon>
    </lineage>
</organism>
<evidence type="ECO:0000313" key="1">
    <source>
        <dbReference type="EMBL" id="KAI9897991.1"/>
    </source>
</evidence>
<keyword evidence="2" id="KW-1185">Reference proteome</keyword>